<evidence type="ECO:0000259" key="5">
    <source>
        <dbReference type="SMART" id="SM00563"/>
    </source>
</evidence>
<evidence type="ECO:0000256" key="1">
    <source>
        <dbReference type="ARBA" id="ARBA00008655"/>
    </source>
</evidence>
<dbReference type="AlphaFoldDB" id="A0A382KJQ2"/>
<dbReference type="GO" id="GO:0003841">
    <property type="term" value="F:1-acylglycerol-3-phosphate O-acyltransferase activity"/>
    <property type="evidence" value="ECO:0007669"/>
    <property type="project" value="InterPro"/>
</dbReference>
<gene>
    <name evidence="6" type="ORF">METZ01_LOCUS277303</name>
</gene>
<proteinExistence type="inferred from homology"/>
<feature type="transmembrane region" description="Helical" evidence="4">
    <location>
        <begin position="6"/>
        <end position="27"/>
    </location>
</feature>
<feature type="transmembrane region" description="Helical" evidence="4">
    <location>
        <begin position="34"/>
        <end position="56"/>
    </location>
</feature>
<sequence length="191" mass="21156">MRYFWVLINTGFWTTLLGFIGIVISIFETSRGKTLGLIARVWAKIILFFSGIPYTINGLENLDTKKNYIFAGNHASGFDILLAFAGLPYWLVSIAKIELRSIPILGWVMRAARHIFVDRSNHDNAIKSLEKAKESLDDLPRSVLLFPEGTRTKDGSLGVFKRGGLLLGIQAGIPIVPIAFVGTFDVLEKGS</sequence>
<evidence type="ECO:0000256" key="2">
    <source>
        <dbReference type="ARBA" id="ARBA00022679"/>
    </source>
</evidence>
<feature type="non-terminal residue" evidence="6">
    <location>
        <position position="191"/>
    </location>
</feature>
<dbReference type="SUPFAM" id="SSF69593">
    <property type="entry name" value="Glycerol-3-phosphate (1)-acyltransferase"/>
    <property type="match status" value="1"/>
</dbReference>
<dbReference type="GO" id="GO:0006654">
    <property type="term" value="P:phosphatidic acid biosynthetic process"/>
    <property type="evidence" value="ECO:0007669"/>
    <property type="project" value="TreeGrafter"/>
</dbReference>
<name>A0A382KJQ2_9ZZZZ</name>
<dbReference type="CDD" id="cd07989">
    <property type="entry name" value="LPLAT_AGPAT-like"/>
    <property type="match status" value="1"/>
</dbReference>
<keyword evidence="2" id="KW-0808">Transferase</keyword>
<keyword evidence="4" id="KW-1133">Transmembrane helix</keyword>
<dbReference type="EMBL" id="UINC01080993">
    <property type="protein sequence ID" value="SVC24449.1"/>
    <property type="molecule type" value="Genomic_DNA"/>
</dbReference>
<feature type="domain" description="Phospholipid/glycerol acyltransferase" evidence="5">
    <location>
        <begin position="68"/>
        <end position="183"/>
    </location>
</feature>
<dbReference type="Pfam" id="PF01553">
    <property type="entry name" value="Acyltransferase"/>
    <property type="match status" value="1"/>
</dbReference>
<feature type="transmembrane region" description="Helical" evidence="4">
    <location>
        <begin position="68"/>
        <end position="92"/>
    </location>
</feature>
<organism evidence="6">
    <name type="scientific">marine metagenome</name>
    <dbReference type="NCBI Taxonomy" id="408172"/>
    <lineage>
        <taxon>unclassified sequences</taxon>
        <taxon>metagenomes</taxon>
        <taxon>ecological metagenomes</taxon>
    </lineage>
</organism>
<protein>
    <recommendedName>
        <fullName evidence="5">Phospholipid/glycerol acyltransferase domain-containing protein</fullName>
    </recommendedName>
</protein>
<dbReference type="InterPro" id="IPR002123">
    <property type="entry name" value="Plipid/glycerol_acylTrfase"/>
</dbReference>
<evidence type="ECO:0000313" key="6">
    <source>
        <dbReference type="EMBL" id="SVC24449.1"/>
    </source>
</evidence>
<keyword evidence="4" id="KW-0812">Transmembrane</keyword>
<comment type="similarity">
    <text evidence="1">Belongs to the 1-acyl-sn-glycerol-3-phosphate acyltransferase family.</text>
</comment>
<accession>A0A382KJQ2</accession>
<reference evidence="6" key="1">
    <citation type="submission" date="2018-05" db="EMBL/GenBank/DDBJ databases">
        <authorList>
            <person name="Lanie J.A."/>
            <person name="Ng W.-L."/>
            <person name="Kazmierczak K.M."/>
            <person name="Andrzejewski T.M."/>
            <person name="Davidsen T.M."/>
            <person name="Wayne K.J."/>
            <person name="Tettelin H."/>
            <person name="Glass J.I."/>
            <person name="Rusch D."/>
            <person name="Podicherti R."/>
            <person name="Tsui H.-C.T."/>
            <person name="Winkler M.E."/>
        </authorList>
    </citation>
    <scope>NUCLEOTIDE SEQUENCE</scope>
</reference>
<dbReference type="GO" id="GO:0016020">
    <property type="term" value="C:membrane"/>
    <property type="evidence" value="ECO:0007669"/>
    <property type="project" value="InterPro"/>
</dbReference>
<keyword evidence="3" id="KW-0012">Acyltransferase</keyword>
<evidence type="ECO:0000256" key="3">
    <source>
        <dbReference type="ARBA" id="ARBA00023315"/>
    </source>
</evidence>
<dbReference type="InterPro" id="IPR004552">
    <property type="entry name" value="AGP_acyltrans"/>
</dbReference>
<dbReference type="NCBIfam" id="TIGR00530">
    <property type="entry name" value="AGP_acyltrn"/>
    <property type="match status" value="1"/>
</dbReference>
<dbReference type="PANTHER" id="PTHR10434:SF66">
    <property type="entry name" value="PHOSPHOLIPID_GLYCEROL ACYLTRANSFERASE DOMAIN-CONTAINING PROTEIN"/>
    <property type="match status" value="1"/>
</dbReference>
<dbReference type="PANTHER" id="PTHR10434">
    <property type="entry name" value="1-ACYL-SN-GLYCEROL-3-PHOSPHATE ACYLTRANSFERASE"/>
    <property type="match status" value="1"/>
</dbReference>
<evidence type="ECO:0000256" key="4">
    <source>
        <dbReference type="SAM" id="Phobius"/>
    </source>
</evidence>
<keyword evidence="4" id="KW-0472">Membrane</keyword>
<dbReference type="SMART" id="SM00563">
    <property type="entry name" value="PlsC"/>
    <property type="match status" value="1"/>
</dbReference>